<dbReference type="InterPro" id="IPR015422">
    <property type="entry name" value="PyrdxlP-dep_Trfase_small"/>
</dbReference>
<keyword evidence="7" id="KW-0808">Transferase</keyword>
<organism evidence="7 8">
    <name type="scientific">Enterocloster asparagiformis</name>
    <dbReference type="NCBI Taxonomy" id="333367"/>
    <lineage>
        <taxon>Bacteria</taxon>
        <taxon>Bacillati</taxon>
        <taxon>Bacillota</taxon>
        <taxon>Clostridia</taxon>
        <taxon>Lachnospirales</taxon>
        <taxon>Lachnospiraceae</taxon>
        <taxon>Enterocloster</taxon>
    </lineage>
</organism>
<evidence type="ECO:0000256" key="4">
    <source>
        <dbReference type="ARBA" id="ARBA00023239"/>
    </source>
</evidence>
<evidence type="ECO:0000259" key="6">
    <source>
        <dbReference type="Pfam" id="PF00155"/>
    </source>
</evidence>
<sequence length="394" mass="45053">MIVMGTYNFEQQKHMKGTDSWKWDKEGKECPYPLGVADTDFLPPPEVTEAVMKKASQGNFAYGVMPQAFYDSVSHWYQKRHGAEIRPDWVTYSPGLIVGIKMLMEAVTHVGDNVIIQSPVYFNFSLIIKRNGRNILENTLLYENGIYRIDFEDLERKAADPRTTMLIFCNPHNPIAHAWSREDVERVAEICNRNHVFVVSDEAHSDILFQGTRHIPFVSLDQKTAENSASINSAGKTFNTNGLYVSYAVIPNRQVRDAFENAYANHHFDFSMIGVPAQIAAYEHGDTYTDELNQYLWGNITWLEEFLKENMPDVKMVKPNATYLMWLDFHGWGMNSEQVDAFFRSAGVALNRGDIYGDAGDGFMRINIACAREVLQAAMESVCGRYRDMFRKDQ</sequence>
<evidence type="ECO:0000256" key="5">
    <source>
        <dbReference type="ARBA" id="ARBA00037974"/>
    </source>
</evidence>
<evidence type="ECO:0000313" key="7">
    <source>
        <dbReference type="EMBL" id="RGX30835.1"/>
    </source>
</evidence>
<dbReference type="InterPro" id="IPR051798">
    <property type="entry name" value="Class-II_PLP-Dep_Aminotrans"/>
</dbReference>
<dbReference type="PANTHER" id="PTHR43525:SF1">
    <property type="entry name" value="PROTEIN MALY"/>
    <property type="match status" value="1"/>
</dbReference>
<gene>
    <name evidence="7" type="ORF">DWV29_06565</name>
</gene>
<keyword evidence="7" id="KW-0032">Aminotransferase</keyword>
<feature type="domain" description="Aminotransferase class I/classII large" evidence="6">
    <location>
        <begin position="34"/>
        <end position="381"/>
    </location>
</feature>
<dbReference type="Gene3D" id="3.90.1150.10">
    <property type="entry name" value="Aspartate Aminotransferase, domain 1"/>
    <property type="match status" value="1"/>
</dbReference>
<dbReference type="InterPro" id="IPR015421">
    <property type="entry name" value="PyrdxlP-dep_Trfase_major"/>
</dbReference>
<dbReference type="EMBL" id="QSBM01000004">
    <property type="protein sequence ID" value="RGX30835.1"/>
    <property type="molecule type" value="Genomic_DNA"/>
</dbReference>
<dbReference type="CDD" id="cd00609">
    <property type="entry name" value="AAT_like"/>
    <property type="match status" value="1"/>
</dbReference>
<dbReference type="NCBIfam" id="TIGR04350">
    <property type="entry name" value="C_S_lyase_PatB"/>
    <property type="match status" value="1"/>
</dbReference>
<dbReference type="InterPro" id="IPR015424">
    <property type="entry name" value="PyrdxlP-dep_Trfase"/>
</dbReference>
<keyword evidence="4" id="KW-0456">Lyase</keyword>
<protein>
    <recommendedName>
        <fullName evidence="2">cysteine-S-conjugate beta-lyase</fullName>
        <ecNumber evidence="2">4.4.1.13</ecNumber>
    </recommendedName>
</protein>
<dbReference type="InterPro" id="IPR004839">
    <property type="entry name" value="Aminotransferase_I/II_large"/>
</dbReference>
<dbReference type="Pfam" id="PF00155">
    <property type="entry name" value="Aminotran_1_2"/>
    <property type="match status" value="1"/>
</dbReference>
<accession>A0A413FI15</accession>
<dbReference type="GO" id="GO:0047804">
    <property type="term" value="F:cysteine-S-conjugate beta-lyase activity"/>
    <property type="evidence" value="ECO:0007669"/>
    <property type="project" value="UniProtKB-EC"/>
</dbReference>
<reference evidence="7 8" key="1">
    <citation type="submission" date="2018-08" db="EMBL/GenBank/DDBJ databases">
        <title>A genome reference for cultivated species of the human gut microbiota.</title>
        <authorList>
            <person name="Zou Y."/>
            <person name="Xue W."/>
            <person name="Luo G."/>
        </authorList>
    </citation>
    <scope>NUCLEOTIDE SEQUENCE [LARGE SCALE GENOMIC DNA]</scope>
    <source>
        <strain evidence="7 8">AF04-15</strain>
    </source>
</reference>
<dbReference type="SUPFAM" id="SSF53383">
    <property type="entry name" value="PLP-dependent transferases"/>
    <property type="match status" value="1"/>
</dbReference>
<dbReference type="OrthoDB" id="9802872at2"/>
<proteinExistence type="inferred from homology"/>
<dbReference type="Proteomes" id="UP000283880">
    <property type="component" value="Unassembled WGS sequence"/>
</dbReference>
<comment type="caution">
    <text evidence="7">The sequence shown here is derived from an EMBL/GenBank/DDBJ whole genome shotgun (WGS) entry which is preliminary data.</text>
</comment>
<dbReference type="GO" id="GO:0030170">
    <property type="term" value="F:pyridoxal phosphate binding"/>
    <property type="evidence" value="ECO:0007669"/>
    <property type="project" value="InterPro"/>
</dbReference>
<evidence type="ECO:0000256" key="1">
    <source>
        <dbReference type="ARBA" id="ARBA00001933"/>
    </source>
</evidence>
<dbReference type="AlphaFoldDB" id="A0A413FI15"/>
<evidence type="ECO:0000256" key="3">
    <source>
        <dbReference type="ARBA" id="ARBA00022898"/>
    </source>
</evidence>
<dbReference type="InterPro" id="IPR027619">
    <property type="entry name" value="C-S_lyase_PatB-like"/>
</dbReference>
<dbReference type="EC" id="4.4.1.13" evidence="2"/>
<evidence type="ECO:0000313" key="8">
    <source>
        <dbReference type="Proteomes" id="UP000283880"/>
    </source>
</evidence>
<name>A0A413FI15_9FIRM</name>
<keyword evidence="3" id="KW-0663">Pyridoxal phosphate</keyword>
<dbReference type="GO" id="GO:0008483">
    <property type="term" value="F:transaminase activity"/>
    <property type="evidence" value="ECO:0007669"/>
    <property type="project" value="UniProtKB-KW"/>
</dbReference>
<comment type="cofactor">
    <cofactor evidence="1">
        <name>pyridoxal 5'-phosphate</name>
        <dbReference type="ChEBI" id="CHEBI:597326"/>
    </cofactor>
</comment>
<dbReference type="Gene3D" id="3.40.640.10">
    <property type="entry name" value="Type I PLP-dependent aspartate aminotransferase-like (Major domain)"/>
    <property type="match status" value="1"/>
</dbReference>
<evidence type="ECO:0000256" key="2">
    <source>
        <dbReference type="ARBA" id="ARBA00012224"/>
    </source>
</evidence>
<comment type="similarity">
    <text evidence="5">Belongs to the class-II pyridoxal-phosphate-dependent aminotransferase family. MalY/PatB cystathionine beta-lyase subfamily.</text>
</comment>
<dbReference type="PANTHER" id="PTHR43525">
    <property type="entry name" value="PROTEIN MALY"/>
    <property type="match status" value="1"/>
</dbReference>